<dbReference type="CDD" id="cd07957">
    <property type="entry name" value="Anticodon_Ia_Met"/>
    <property type="match status" value="1"/>
</dbReference>
<evidence type="ECO:0000256" key="16">
    <source>
        <dbReference type="SAM" id="MobiDB-lite"/>
    </source>
</evidence>
<accession>A0A7J7KNQ8</accession>
<evidence type="ECO:0000313" key="19">
    <source>
        <dbReference type="Proteomes" id="UP000593567"/>
    </source>
</evidence>
<proteinExistence type="inferred from homology"/>
<evidence type="ECO:0000256" key="6">
    <source>
        <dbReference type="ARBA" id="ARBA00022555"/>
    </source>
</evidence>
<dbReference type="EC" id="6.1.1.10" evidence="3"/>
<keyword evidence="12 15" id="KW-0030">Aminoacyl-tRNA synthetase</keyword>
<keyword evidence="10" id="KW-0694">RNA-binding</keyword>
<comment type="similarity">
    <text evidence="2 15">Belongs to the class-I aminoacyl-tRNA synthetase family.</text>
</comment>
<reference evidence="18" key="1">
    <citation type="submission" date="2020-06" db="EMBL/GenBank/DDBJ databases">
        <title>Draft genome of Bugula neritina, a colonial animal packing powerful symbionts and potential medicines.</title>
        <authorList>
            <person name="Rayko M."/>
        </authorList>
    </citation>
    <scope>NUCLEOTIDE SEQUENCE [LARGE SCALE GENOMIC DNA]</scope>
    <source>
        <strain evidence="18">Kwan_BN1</strain>
    </source>
</reference>
<dbReference type="Pfam" id="PF19303">
    <property type="entry name" value="Anticodon_3"/>
    <property type="match status" value="1"/>
</dbReference>
<keyword evidence="8 15" id="KW-0547">Nucleotide-binding</keyword>
<evidence type="ECO:0000256" key="13">
    <source>
        <dbReference type="ARBA" id="ARBA00030904"/>
    </source>
</evidence>
<sequence>MFLRFSKGDPGALKPVLAAELASKSLQLDSLEANFRPALLRDGKDLELFSMNAASCYLLGAKSSPEFDRWLEWEATELSPLIHLHVVSCLNKKEDSAVKAKLLDCLTQMENSLITLDQSLHPVLWCTLFSLVTSKSLPELETSFVKVSKWYKELAARKEYVKAVRDVFTSDPLSVLKATIVKLPLPDYCLSNASTPEPVVSGPAAGDIEAAYRTWCTEEQRPLSPRQHPVLPDASRRNVLITSALPYVNNVPHLGNIIGCVLSADVFSRFCRLRGYNSLYICGTDEYGTATETKAVQEGLTPEEICEKYYRLHSDIYKWFNIDFDHFGRTITSHQTKISQDIFWKVYKNGYISKDSVEQLRCEKCERFLADRFVEGTCPLCGYEDARGDQCDKCGKLINAVELINPKCKLCKSSPVVKSSNHLFLDLSTLTDKLSEYLAVEWERGTWSHNAKVITKAWLRDGLKPRCITRDLKWGTPVPLEGFTDKVFYVWFDAPIGYISITANYTDQWRSVEESSTACSLLVETYNFMAKDNVPFHSVVFPCTQLGADDNYSIVNHLCATEYLNYENDKFSKSRGVGVFGNDAQSTGIPADIWRFYLLYMRPESQDSTFSWDDFLLKNNSELLSNLGNFVNRALKFIADFYGGVIPKMEVTEEDKVLLAQVTAELESYVDKLEVAQLRDGIWHMLSISRLGNQYLQSTMPWKLYKSADAADKARAASVVGIAANIACLLSLLIHPYMPEVSQTMRDQLNIQSLWQLEKTFTCNLKPGHKIGKPSPLFAKIEPELISELKKRFSGTQATRETDSQVKVTADPAEAKRLASEVESQASKVRELKASKAEKSKVDEEVVLLLQLKKQLLLAEGRIRLNRARSPLQVKRRKSSHLLSCYTTVDSQTIRISPADVCC</sequence>
<dbReference type="NCBIfam" id="TIGR00398">
    <property type="entry name" value="metG"/>
    <property type="match status" value="1"/>
</dbReference>
<dbReference type="GO" id="GO:0005829">
    <property type="term" value="C:cytosol"/>
    <property type="evidence" value="ECO:0007669"/>
    <property type="project" value="TreeGrafter"/>
</dbReference>
<dbReference type="GO" id="GO:0005524">
    <property type="term" value="F:ATP binding"/>
    <property type="evidence" value="ECO:0007669"/>
    <property type="project" value="UniProtKB-KW"/>
</dbReference>
<dbReference type="InterPro" id="IPR000738">
    <property type="entry name" value="WHEP-TRS_dom"/>
</dbReference>
<dbReference type="Proteomes" id="UP000593567">
    <property type="component" value="Unassembled WGS sequence"/>
</dbReference>
<dbReference type="Gene3D" id="3.40.30.10">
    <property type="entry name" value="Glutaredoxin"/>
    <property type="match status" value="1"/>
</dbReference>
<dbReference type="SMART" id="SM00991">
    <property type="entry name" value="WHEP-TRS"/>
    <property type="match status" value="1"/>
</dbReference>
<dbReference type="PRINTS" id="PR01041">
    <property type="entry name" value="TRNASYNTHMET"/>
</dbReference>
<dbReference type="AlphaFoldDB" id="A0A7J7KNQ8"/>
<dbReference type="OrthoDB" id="5844513at2759"/>
<evidence type="ECO:0000256" key="12">
    <source>
        <dbReference type="ARBA" id="ARBA00023146"/>
    </source>
</evidence>
<evidence type="ECO:0000256" key="5">
    <source>
        <dbReference type="ARBA" id="ARBA00022490"/>
    </source>
</evidence>
<protein>
    <recommendedName>
        <fullName evidence="4">Methionine--tRNA ligase, cytoplasmic</fullName>
        <ecNumber evidence="3">6.1.1.10</ecNumber>
    </recommendedName>
    <alternativeName>
        <fullName evidence="13">Methionyl-tRNA synthetase</fullName>
    </alternativeName>
</protein>
<dbReference type="Gene3D" id="1.10.287.10">
    <property type="entry name" value="S15/NS1, RNA-binding"/>
    <property type="match status" value="1"/>
</dbReference>
<dbReference type="GO" id="GO:0000049">
    <property type="term" value="F:tRNA binding"/>
    <property type="evidence" value="ECO:0007669"/>
    <property type="project" value="UniProtKB-KW"/>
</dbReference>
<dbReference type="InterPro" id="IPR015413">
    <property type="entry name" value="Methionyl/Leucyl_tRNA_Synth"/>
</dbReference>
<keyword evidence="9 15" id="KW-0067">ATP-binding</keyword>
<dbReference type="Gene3D" id="1.20.1050.10">
    <property type="match status" value="1"/>
</dbReference>
<evidence type="ECO:0000313" key="18">
    <source>
        <dbReference type="EMBL" id="KAF6039820.1"/>
    </source>
</evidence>
<dbReference type="SUPFAM" id="SSF52374">
    <property type="entry name" value="Nucleotidylyl transferase"/>
    <property type="match status" value="1"/>
</dbReference>
<evidence type="ECO:0000256" key="9">
    <source>
        <dbReference type="ARBA" id="ARBA00022840"/>
    </source>
</evidence>
<dbReference type="FunFam" id="1.10.730.10:FF:000031">
    <property type="entry name" value="Putative Methionyl-tRNA synthetase"/>
    <property type="match status" value="1"/>
</dbReference>
<dbReference type="FunFam" id="2.20.28.20:FF:000001">
    <property type="entry name" value="Methionine--tRNA ligase"/>
    <property type="match status" value="1"/>
</dbReference>
<dbReference type="GO" id="GO:0017101">
    <property type="term" value="C:aminoacyl-tRNA synthetase multienzyme complex"/>
    <property type="evidence" value="ECO:0007669"/>
    <property type="project" value="TreeGrafter"/>
</dbReference>
<dbReference type="GO" id="GO:0004825">
    <property type="term" value="F:methionine-tRNA ligase activity"/>
    <property type="evidence" value="ECO:0007669"/>
    <property type="project" value="UniProtKB-EC"/>
</dbReference>
<dbReference type="InterPro" id="IPR033911">
    <property type="entry name" value="MetRS_core"/>
</dbReference>
<dbReference type="Pfam" id="PF09334">
    <property type="entry name" value="tRNA-synt_1g"/>
    <property type="match status" value="1"/>
</dbReference>
<comment type="subcellular location">
    <subcellularLocation>
        <location evidence="1">Cytoplasm</location>
    </subcellularLocation>
</comment>
<dbReference type="InterPro" id="IPR014758">
    <property type="entry name" value="Met-tRNA_synth"/>
</dbReference>
<evidence type="ECO:0000256" key="2">
    <source>
        <dbReference type="ARBA" id="ARBA00005594"/>
    </source>
</evidence>
<dbReference type="Pfam" id="PF00458">
    <property type="entry name" value="WHEP-TRS"/>
    <property type="match status" value="1"/>
</dbReference>
<dbReference type="NCBIfam" id="NF001100">
    <property type="entry name" value="PRK00133.1"/>
    <property type="match status" value="1"/>
</dbReference>
<dbReference type="EMBL" id="VXIV02000207">
    <property type="protein sequence ID" value="KAF6039820.1"/>
    <property type="molecule type" value="Genomic_DNA"/>
</dbReference>
<evidence type="ECO:0000256" key="10">
    <source>
        <dbReference type="ARBA" id="ARBA00022884"/>
    </source>
</evidence>
<evidence type="ECO:0000256" key="3">
    <source>
        <dbReference type="ARBA" id="ARBA00012838"/>
    </source>
</evidence>
<comment type="caution">
    <text evidence="18">The sequence shown here is derived from an EMBL/GenBank/DDBJ whole genome shotgun (WGS) entry which is preliminary data.</text>
</comment>
<dbReference type="InterPro" id="IPR009068">
    <property type="entry name" value="uS15_NS1_RNA-bd_sf"/>
</dbReference>
<evidence type="ECO:0000256" key="7">
    <source>
        <dbReference type="ARBA" id="ARBA00022598"/>
    </source>
</evidence>
<dbReference type="SUPFAM" id="SSF47060">
    <property type="entry name" value="S15/NS1 RNA-binding domain"/>
    <property type="match status" value="1"/>
</dbReference>
<dbReference type="InterPro" id="IPR014729">
    <property type="entry name" value="Rossmann-like_a/b/a_fold"/>
</dbReference>
<dbReference type="InterPro" id="IPR001412">
    <property type="entry name" value="aa-tRNA-synth_I_CS"/>
</dbReference>
<feature type="domain" description="WHEP-TRS" evidence="17">
    <location>
        <begin position="814"/>
        <end position="870"/>
    </location>
</feature>
<dbReference type="SUPFAM" id="SSF47323">
    <property type="entry name" value="Anticodon-binding domain of a subclass of class I aminoacyl-tRNA synthetases"/>
    <property type="match status" value="1"/>
</dbReference>
<keyword evidence="19" id="KW-1185">Reference proteome</keyword>
<keyword evidence="5" id="KW-0963">Cytoplasm</keyword>
<feature type="region of interest" description="Disordered" evidence="16">
    <location>
        <begin position="792"/>
        <end position="812"/>
    </location>
</feature>
<keyword evidence="11 15" id="KW-0648">Protein biosynthesis</keyword>
<keyword evidence="6" id="KW-0820">tRNA-binding</keyword>
<organism evidence="18 19">
    <name type="scientific">Bugula neritina</name>
    <name type="common">Brown bryozoan</name>
    <name type="synonym">Sertularia neritina</name>
    <dbReference type="NCBI Taxonomy" id="10212"/>
    <lineage>
        <taxon>Eukaryota</taxon>
        <taxon>Metazoa</taxon>
        <taxon>Spiralia</taxon>
        <taxon>Lophotrochozoa</taxon>
        <taxon>Bryozoa</taxon>
        <taxon>Gymnolaemata</taxon>
        <taxon>Cheilostomatida</taxon>
        <taxon>Flustrina</taxon>
        <taxon>Buguloidea</taxon>
        <taxon>Bugulidae</taxon>
        <taxon>Bugula</taxon>
    </lineage>
</organism>
<dbReference type="PANTHER" id="PTHR45765">
    <property type="entry name" value="METHIONINE--TRNA LIGASE"/>
    <property type="match status" value="1"/>
</dbReference>
<name>A0A7J7KNQ8_BUGNE</name>
<comment type="catalytic activity">
    <reaction evidence="14">
        <text>tRNA(Met) + L-methionine + ATP = L-methionyl-tRNA(Met) + AMP + diphosphate</text>
        <dbReference type="Rhea" id="RHEA:13481"/>
        <dbReference type="Rhea" id="RHEA-COMP:9667"/>
        <dbReference type="Rhea" id="RHEA-COMP:9698"/>
        <dbReference type="ChEBI" id="CHEBI:30616"/>
        <dbReference type="ChEBI" id="CHEBI:33019"/>
        <dbReference type="ChEBI" id="CHEBI:57844"/>
        <dbReference type="ChEBI" id="CHEBI:78442"/>
        <dbReference type="ChEBI" id="CHEBI:78530"/>
        <dbReference type="ChEBI" id="CHEBI:456215"/>
        <dbReference type="EC" id="6.1.1.10"/>
    </reaction>
</comment>
<evidence type="ECO:0000259" key="17">
    <source>
        <dbReference type="PROSITE" id="PS51185"/>
    </source>
</evidence>
<dbReference type="PROSITE" id="PS00178">
    <property type="entry name" value="AA_TRNA_LIGASE_I"/>
    <property type="match status" value="1"/>
</dbReference>
<keyword evidence="7 15" id="KW-0436">Ligase</keyword>
<evidence type="ECO:0000256" key="1">
    <source>
        <dbReference type="ARBA" id="ARBA00004496"/>
    </source>
</evidence>
<dbReference type="InterPro" id="IPR009080">
    <property type="entry name" value="tRNAsynth_Ia_anticodon-bd"/>
</dbReference>
<dbReference type="HAMAP" id="MF_00098">
    <property type="entry name" value="Met_tRNA_synth_type1"/>
    <property type="match status" value="1"/>
</dbReference>
<evidence type="ECO:0000256" key="4">
    <source>
        <dbReference type="ARBA" id="ARBA00018335"/>
    </source>
</evidence>
<gene>
    <name evidence="18" type="ORF">EB796_001856</name>
</gene>
<evidence type="ECO:0000256" key="14">
    <source>
        <dbReference type="ARBA" id="ARBA00047364"/>
    </source>
</evidence>
<dbReference type="Gene3D" id="2.20.28.20">
    <property type="entry name" value="Methionyl-tRNA synthetase, Zn-domain"/>
    <property type="match status" value="1"/>
</dbReference>
<dbReference type="SUPFAM" id="SSF57770">
    <property type="entry name" value="Methionyl-tRNA synthetase (MetRS), Zn-domain"/>
    <property type="match status" value="1"/>
</dbReference>
<evidence type="ECO:0000256" key="11">
    <source>
        <dbReference type="ARBA" id="ARBA00022917"/>
    </source>
</evidence>
<dbReference type="GO" id="GO:0006431">
    <property type="term" value="P:methionyl-tRNA aminoacylation"/>
    <property type="evidence" value="ECO:0007669"/>
    <property type="project" value="InterPro"/>
</dbReference>
<dbReference type="Gene3D" id="1.10.730.10">
    <property type="entry name" value="Isoleucyl-tRNA Synthetase, Domain 1"/>
    <property type="match status" value="1"/>
</dbReference>
<evidence type="ECO:0000256" key="8">
    <source>
        <dbReference type="ARBA" id="ARBA00022741"/>
    </source>
</evidence>
<evidence type="ECO:0000256" key="15">
    <source>
        <dbReference type="RuleBase" id="RU363039"/>
    </source>
</evidence>
<dbReference type="PANTHER" id="PTHR45765:SF1">
    <property type="entry name" value="METHIONINE--TRNA LIGASE, CYTOPLASMIC"/>
    <property type="match status" value="1"/>
</dbReference>
<dbReference type="CDD" id="cd00814">
    <property type="entry name" value="MetRS_core"/>
    <property type="match status" value="1"/>
</dbReference>
<dbReference type="InterPro" id="IPR041872">
    <property type="entry name" value="Anticodon_Met"/>
</dbReference>
<dbReference type="InterPro" id="IPR023458">
    <property type="entry name" value="Met-tRNA_ligase_1"/>
</dbReference>
<dbReference type="Gene3D" id="3.40.50.620">
    <property type="entry name" value="HUPs"/>
    <property type="match status" value="1"/>
</dbReference>
<dbReference type="InterPro" id="IPR029038">
    <property type="entry name" value="MetRS_Zn"/>
</dbReference>
<dbReference type="PROSITE" id="PS51185">
    <property type="entry name" value="WHEP_TRS_2"/>
    <property type="match status" value="1"/>
</dbReference>